<dbReference type="eggNOG" id="KOG3425">
    <property type="taxonomic scope" value="Eukaryota"/>
</dbReference>
<organism evidence="5 6">
    <name type="scientific">Echinococcus multilocularis</name>
    <name type="common">Fox tapeworm</name>
    <dbReference type="NCBI Taxonomy" id="6211"/>
    <lineage>
        <taxon>Eukaryota</taxon>
        <taxon>Metazoa</taxon>
        <taxon>Spiralia</taxon>
        <taxon>Lophotrochozoa</taxon>
        <taxon>Platyhelminthes</taxon>
        <taxon>Cestoda</taxon>
        <taxon>Eucestoda</taxon>
        <taxon>Cyclophyllidea</taxon>
        <taxon>Taeniidae</taxon>
        <taxon>Echinococcus</taxon>
    </lineage>
</organism>
<keyword evidence="3" id="KW-0812">Transmembrane</keyword>
<dbReference type="EMBL" id="LN902842">
    <property type="protein sequence ID" value="CDS42545.1"/>
    <property type="molecule type" value="Genomic_DNA"/>
</dbReference>
<reference evidence="5" key="1">
    <citation type="journal article" date="2013" name="Nature">
        <title>The genomes of four tapeworm species reveal adaptations to parasitism.</title>
        <authorList>
            <person name="Tsai I.J."/>
            <person name="Zarowiecki M."/>
            <person name="Holroyd N."/>
            <person name="Garciarrubio A."/>
            <person name="Sanchez-Flores A."/>
            <person name="Brooks K.L."/>
            <person name="Tracey A."/>
            <person name="Bobes R.J."/>
            <person name="Fragoso G."/>
            <person name="Sciutto E."/>
            <person name="Aslett M."/>
            <person name="Beasley H."/>
            <person name="Bennett H.M."/>
            <person name="Cai J."/>
            <person name="Camicia F."/>
            <person name="Clark R."/>
            <person name="Cucher M."/>
            <person name="De Silva N."/>
            <person name="Day T.A."/>
            <person name="Deplazes P."/>
            <person name="Estrada K."/>
            <person name="Fernandez C."/>
            <person name="Holland P.W."/>
            <person name="Hou J."/>
            <person name="Hu S."/>
            <person name="Huckvale T."/>
            <person name="Hung S.S."/>
            <person name="Kamenetzky L."/>
            <person name="Keane J.A."/>
            <person name="Kiss F."/>
            <person name="Koziol U."/>
            <person name="Lambert O."/>
            <person name="Liu K."/>
            <person name="Luo X."/>
            <person name="Luo Y."/>
            <person name="Macchiaroli N."/>
            <person name="Nichol S."/>
            <person name="Paps J."/>
            <person name="Parkinson J."/>
            <person name="Pouchkina-Stantcheva N."/>
            <person name="Riddiford N."/>
            <person name="Rosenzvit M."/>
            <person name="Salinas G."/>
            <person name="Wasmuth J.D."/>
            <person name="Zamanian M."/>
            <person name="Zheng Y."/>
            <person name="Cai X."/>
            <person name="Soberon X."/>
            <person name="Olson P.D."/>
            <person name="Laclette J.P."/>
            <person name="Brehm K."/>
            <person name="Berriman M."/>
            <person name="Garciarrubio A."/>
            <person name="Bobes R.J."/>
            <person name="Fragoso G."/>
            <person name="Sanchez-Flores A."/>
            <person name="Estrada K."/>
            <person name="Cevallos M.A."/>
            <person name="Morett E."/>
            <person name="Gonzalez V."/>
            <person name="Portillo T."/>
            <person name="Ochoa-Leyva A."/>
            <person name="Jose M.V."/>
            <person name="Sciutto E."/>
            <person name="Landa A."/>
            <person name="Jimenez L."/>
            <person name="Valdes V."/>
            <person name="Carrero J.C."/>
            <person name="Larralde C."/>
            <person name="Morales-Montor J."/>
            <person name="Limon-Lason J."/>
            <person name="Soberon X."/>
            <person name="Laclette J.P."/>
        </authorList>
    </citation>
    <scope>NUCLEOTIDE SEQUENCE [LARGE SCALE GENOMIC DNA]</scope>
</reference>
<accession>A0A068YK55</accession>
<dbReference type="OrthoDB" id="78947at2759"/>
<name>A0A068YK55_ECHMU</name>
<evidence type="ECO:0000256" key="1">
    <source>
        <dbReference type="ARBA" id="ARBA00008987"/>
    </source>
</evidence>
<dbReference type="SUPFAM" id="SSF52833">
    <property type="entry name" value="Thioredoxin-like"/>
    <property type="match status" value="1"/>
</dbReference>
<feature type="domain" description="Thioredoxin" evidence="4">
    <location>
        <begin position="8"/>
        <end position="120"/>
    </location>
</feature>
<evidence type="ECO:0000256" key="3">
    <source>
        <dbReference type="SAM" id="Phobius"/>
    </source>
</evidence>
<dbReference type="AlphaFoldDB" id="A0A068YK55"/>
<reference evidence="5" key="2">
    <citation type="submission" date="2015-11" db="EMBL/GenBank/DDBJ databases">
        <authorList>
            <person name="Zhang Y."/>
            <person name="Guo Z."/>
        </authorList>
    </citation>
    <scope>NUCLEOTIDE SEQUENCE</scope>
</reference>
<dbReference type="Pfam" id="PF06110">
    <property type="entry name" value="TXD17-like_Trx"/>
    <property type="match status" value="1"/>
</dbReference>
<evidence type="ECO:0000259" key="4">
    <source>
        <dbReference type="Pfam" id="PF06110"/>
    </source>
</evidence>
<protein>
    <recommendedName>
        <fullName evidence="2">Thioredoxin domain-containing protein 17</fullName>
    </recommendedName>
</protein>
<evidence type="ECO:0000256" key="2">
    <source>
        <dbReference type="ARBA" id="ARBA00016949"/>
    </source>
</evidence>
<dbReference type="InterPro" id="IPR010357">
    <property type="entry name" value="TXNDC17_dom"/>
</dbReference>
<dbReference type="PANTHER" id="PTHR12452">
    <property type="entry name" value="42-9-9 PROTEIN-RELATED"/>
    <property type="match status" value="1"/>
</dbReference>
<evidence type="ECO:0000313" key="5">
    <source>
        <dbReference type="EMBL" id="CDS42545.1"/>
    </source>
</evidence>
<gene>
    <name evidence="5" type="ORF">EmuJ_001026000</name>
</gene>
<dbReference type="Proteomes" id="UP000017246">
    <property type="component" value="Unassembled WGS sequence"/>
</dbReference>
<feature type="transmembrane region" description="Helical" evidence="3">
    <location>
        <begin position="145"/>
        <end position="164"/>
    </location>
</feature>
<comment type="similarity">
    <text evidence="1">Belongs to the thioredoxin family.</text>
</comment>
<sequence length="166" mass="18653">MPAKQIYVRSHKEIEEKLEEIFASNGGQKVILLLEGSTDMTGESWNKACQEVETLLEPLLNSASEKTVFLMAEVGNEEAWRDEGNFFKKHAIYKLTAIPTLFSFTGPKSVAKRLDGPACLDKDDEPSTTVIASSFLSPTFYLQEIVRSIMLIPFCFLSLLLRVLRC</sequence>
<dbReference type="InterPro" id="IPR036249">
    <property type="entry name" value="Thioredoxin-like_sf"/>
</dbReference>
<dbReference type="Gene3D" id="3.40.30.10">
    <property type="entry name" value="Glutaredoxin"/>
    <property type="match status" value="1"/>
</dbReference>
<evidence type="ECO:0000313" key="6">
    <source>
        <dbReference type="Proteomes" id="UP000017246"/>
    </source>
</evidence>
<dbReference type="GO" id="GO:0047134">
    <property type="term" value="F:protein-disulfide reductase [NAD(P)H] activity"/>
    <property type="evidence" value="ECO:0007669"/>
    <property type="project" value="InterPro"/>
</dbReference>
<dbReference type="OMA" id="HAIYKLT"/>
<keyword evidence="3" id="KW-0472">Membrane</keyword>
<dbReference type="InterPro" id="IPR045108">
    <property type="entry name" value="TXNDC17-like"/>
</dbReference>
<proteinExistence type="inferred from homology"/>
<dbReference type="GO" id="GO:0005829">
    <property type="term" value="C:cytosol"/>
    <property type="evidence" value="ECO:0007669"/>
    <property type="project" value="TreeGrafter"/>
</dbReference>
<keyword evidence="3" id="KW-1133">Transmembrane helix</keyword>
<keyword evidence="6" id="KW-1185">Reference proteome</keyword>
<dbReference type="PANTHER" id="PTHR12452:SF0">
    <property type="entry name" value="THIOREDOXIN DOMAIN-CONTAINING PROTEIN 17"/>
    <property type="match status" value="1"/>
</dbReference>